<proteinExistence type="predicted"/>
<keyword evidence="3" id="KW-1185">Reference proteome</keyword>
<dbReference type="Gramene" id="AET7Gv20006500.8">
    <property type="protein sequence ID" value="AET7Gv20006500.8"/>
    <property type="gene ID" value="AET7Gv20006500"/>
</dbReference>
<feature type="compositionally biased region" description="Acidic residues" evidence="1">
    <location>
        <begin position="158"/>
        <end position="169"/>
    </location>
</feature>
<feature type="region of interest" description="Disordered" evidence="1">
    <location>
        <begin position="48"/>
        <end position="169"/>
    </location>
</feature>
<evidence type="ECO:0000256" key="1">
    <source>
        <dbReference type="SAM" id="MobiDB-lite"/>
    </source>
</evidence>
<feature type="compositionally biased region" description="Polar residues" evidence="1">
    <location>
        <begin position="56"/>
        <end position="69"/>
    </location>
</feature>
<protein>
    <submittedName>
        <fullName evidence="2">Uncharacterized protein</fullName>
    </submittedName>
</protein>
<sequence>MHYPSAAFSILDIMRVNMFVYIALCNNHTSHNPVLILHPGPGGGWETIENKKKKSGQTWAPRTSSSNAPPATARQAWNGNGSSRPSGNNSAQPSGRGPAARHNPRVSSQARFTEPGLQAPNPAVTPPLVNGWQWASRPRPCRPRSNNDDDVASSGFDPEMDDPQVEDSS</sequence>
<dbReference type="EnsemblPlants" id="AET7Gv20006500.8">
    <property type="protein sequence ID" value="AET7Gv20006500.8"/>
    <property type="gene ID" value="AET7Gv20006500"/>
</dbReference>
<reference evidence="2" key="4">
    <citation type="submission" date="2019-03" db="UniProtKB">
        <authorList>
            <consortium name="EnsemblPlants"/>
        </authorList>
    </citation>
    <scope>IDENTIFICATION</scope>
</reference>
<evidence type="ECO:0000313" key="2">
    <source>
        <dbReference type="EnsemblPlants" id="AET7Gv20006500.8"/>
    </source>
</evidence>
<reference evidence="3" key="1">
    <citation type="journal article" date="2014" name="Science">
        <title>Ancient hybridizations among the ancestral genomes of bread wheat.</title>
        <authorList>
            <consortium name="International Wheat Genome Sequencing Consortium,"/>
            <person name="Marcussen T."/>
            <person name="Sandve S.R."/>
            <person name="Heier L."/>
            <person name="Spannagl M."/>
            <person name="Pfeifer M."/>
            <person name="Jakobsen K.S."/>
            <person name="Wulff B.B."/>
            <person name="Steuernagel B."/>
            <person name="Mayer K.F."/>
            <person name="Olsen O.A."/>
        </authorList>
    </citation>
    <scope>NUCLEOTIDE SEQUENCE [LARGE SCALE GENOMIC DNA]</scope>
    <source>
        <strain evidence="3">cv. AL8/78</strain>
    </source>
</reference>
<name>A0A453Q9G3_AEGTS</name>
<reference evidence="3" key="2">
    <citation type="journal article" date="2017" name="Nat. Plants">
        <title>The Aegilops tauschii genome reveals multiple impacts of transposons.</title>
        <authorList>
            <person name="Zhao G."/>
            <person name="Zou C."/>
            <person name="Li K."/>
            <person name="Wang K."/>
            <person name="Li T."/>
            <person name="Gao L."/>
            <person name="Zhang X."/>
            <person name="Wang H."/>
            <person name="Yang Z."/>
            <person name="Liu X."/>
            <person name="Jiang W."/>
            <person name="Mao L."/>
            <person name="Kong X."/>
            <person name="Jiao Y."/>
            <person name="Jia J."/>
        </authorList>
    </citation>
    <scope>NUCLEOTIDE SEQUENCE [LARGE SCALE GENOMIC DNA]</scope>
    <source>
        <strain evidence="3">cv. AL8/78</strain>
    </source>
</reference>
<feature type="compositionally biased region" description="Low complexity" evidence="1">
    <location>
        <begin position="78"/>
        <end position="90"/>
    </location>
</feature>
<dbReference type="AlphaFoldDB" id="A0A453Q9G3"/>
<dbReference type="Proteomes" id="UP000015105">
    <property type="component" value="Chromosome 7D"/>
</dbReference>
<reference evidence="2" key="3">
    <citation type="journal article" date="2017" name="Nature">
        <title>Genome sequence of the progenitor of the wheat D genome Aegilops tauschii.</title>
        <authorList>
            <person name="Luo M.C."/>
            <person name="Gu Y.Q."/>
            <person name="Puiu D."/>
            <person name="Wang H."/>
            <person name="Twardziok S.O."/>
            <person name="Deal K.R."/>
            <person name="Huo N."/>
            <person name="Zhu T."/>
            <person name="Wang L."/>
            <person name="Wang Y."/>
            <person name="McGuire P.E."/>
            <person name="Liu S."/>
            <person name="Long H."/>
            <person name="Ramasamy R.K."/>
            <person name="Rodriguez J.C."/>
            <person name="Van S.L."/>
            <person name="Yuan L."/>
            <person name="Wang Z."/>
            <person name="Xia Z."/>
            <person name="Xiao L."/>
            <person name="Anderson O.D."/>
            <person name="Ouyang S."/>
            <person name="Liang Y."/>
            <person name="Zimin A.V."/>
            <person name="Pertea G."/>
            <person name="Qi P."/>
            <person name="Bennetzen J.L."/>
            <person name="Dai X."/>
            <person name="Dawson M.W."/>
            <person name="Muller H.G."/>
            <person name="Kugler K."/>
            <person name="Rivarola-Duarte L."/>
            <person name="Spannagl M."/>
            <person name="Mayer K.F.X."/>
            <person name="Lu F.H."/>
            <person name="Bevan M.W."/>
            <person name="Leroy P."/>
            <person name="Li P."/>
            <person name="You F.M."/>
            <person name="Sun Q."/>
            <person name="Liu Z."/>
            <person name="Lyons E."/>
            <person name="Wicker T."/>
            <person name="Salzberg S.L."/>
            <person name="Devos K.M."/>
            <person name="Dvorak J."/>
        </authorList>
    </citation>
    <scope>NUCLEOTIDE SEQUENCE [LARGE SCALE GENOMIC DNA]</scope>
    <source>
        <strain evidence="2">cv. AL8/78</strain>
    </source>
</reference>
<evidence type="ECO:0000313" key="3">
    <source>
        <dbReference type="Proteomes" id="UP000015105"/>
    </source>
</evidence>
<accession>A0A453Q9G3</accession>
<reference evidence="2" key="5">
    <citation type="journal article" date="2021" name="G3 (Bethesda)">
        <title>Aegilops tauschii genome assembly Aet v5.0 features greater sequence contiguity and improved annotation.</title>
        <authorList>
            <person name="Wang L."/>
            <person name="Zhu T."/>
            <person name="Rodriguez J.C."/>
            <person name="Deal K.R."/>
            <person name="Dubcovsky J."/>
            <person name="McGuire P.E."/>
            <person name="Lux T."/>
            <person name="Spannagl M."/>
            <person name="Mayer K.F.X."/>
            <person name="Baldrich P."/>
            <person name="Meyers B.C."/>
            <person name="Huo N."/>
            <person name="Gu Y.Q."/>
            <person name="Zhou H."/>
            <person name="Devos K.M."/>
            <person name="Bennetzen J.L."/>
            <person name="Unver T."/>
            <person name="Budak H."/>
            <person name="Gulick P.J."/>
            <person name="Galiba G."/>
            <person name="Kalapos B."/>
            <person name="Nelson D.R."/>
            <person name="Li P."/>
            <person name="You F.M."/>
            <person name="Luo M.C."/>
            <person name="Dvorak J."/>
        </authorList>
    </citation>
    <scope>NUCLEOTIDE SEQUENCE [LARGE SCALE GENOMIC DNA]</scope>
    <source>
        <strain evidence="2">cv. AL8/78</strain>
    </source>
</reference>
<organism evidence="2 3">
    <name type="scientific">Aegilops tauschii subsp. strangulata</name>
    <name type="common">Goatgrass</name>
    <dbReference type="NCBI Taxonomy" id="200361"/>
    <lineage>
        <taxon>Eukaryota</taxon>
        <taxon>Viridiplantae</taxon>
        <taxon>Streptophyta</taxon>
        <taxon>Embryophyta</taxon>
        <taxon>Tracheophyta</taxon>
        <taxon>Spermatophyta</taxon>
        <taxon>Magnoliopsida</taxon>
        <taxon>Liliopsida</taxon>
        <taxon>Poales</taxon>
        <taxon>Poaceae</taxon>
        <taxon>BOP clade</taxon>
        <taxon>Pooideae</taxon>
        <taxon>Triticodae</taxon>
        <taxon>Triticeae</taxon>
        <taxon>Triticinae</taxon>
        <taxon>Aegilops</taxon>
    </lineage>
</organism>